<organism evidence="1 2">
    <name type="scientific">Thalictrum thalictroides</name>
    <name type="common">Rue-anemone</name>
    <name type="synonym">Anemone thalictroides</name>
    <dbReference type="NCBI Taxonomy" id="46969"/>
    <lineage>
        <taxon>Eukaryota</taxon>
        <taxon>Viridiplantae</taxon>
        <taxon>Streptophyta</taxon>
        <taxon>Embryophyta</taxon>
        <taxon>Tracheophyta</taxon>
        <taxon>Spermatophyta</taxon>
        <taxon>Magnoliopsida</taxon>
        <taxon>Ranunculales</taxon>
        <taxon>Ranunculaceae</taxon>
        <taxon>Thalictroideae</taxon>
        <taxon>Thalictrum</taxon>
    </lineage>
</organism>
<evidence type="ECO:0008006" key="3">
    <source>
        <dbReference type="Google" id="ProtNLM"/>
    </source>
</evidence>
<comment type="caution">
    <text evidence="1">The sequence shown here is derived from an EMBL/GenBank/DDBJ whole genome shotgun (WGS) entry which is preliminary data.</text>
</comment>
<name>A0A7J6V727_THATH</name>
<protein>
    <recommendedName>
        <fullName evidence="3">Endonuclease/exonuclease/phosphatase domain-containing protein</fullName>
    </recommendedName>
</protein>
<dbReference type="EMBL" id="JABWDY010037991">
    <property type="protein sequence ID" value="KAF5180010.1"/>
    <property type="molecule type" value="Genomic_DNA"/>
</dbReference>
<gene>
    <name evidence="1" type="ORF">FRX31_030401</name>
</gene>
<dbReference type="InterPro" id="IPR036691">
    <property type="entry name" value="Endo/exonu/phosph_ase_sf"/>
</dbReference>
<sequence length="102" mass="11598">MRRLQGTLETCLRSPWAVLQVPSFGLSGGMGNEKLHFFEELDNIRAWAEAPWVIGGDFNITIFSHERSGNRDRVAKFTTLFDDFVNRHALVDFALKGAHFTD</sequence>
<accession>A0A7J6V727</accession>
<evidence type="ECO:0000313" key="1">
    <source>
        <dbReference type="EMBL" id="KAF5180010.1"/>
    </source>
</evidence>
<dbReference type="OrthoDB" id="1750912at2759"/>
<evidence type="ECO:0000313" key="2">
    <source>
        <dbReference type="Proteomes" id="UP000554482"/>
    </source>
</evidence>
<proteinExistence type="predicted"/>
<dbReference type="AlphaFoldDB" id="A0A7J6V727"/>
<reference evidence="1 2" key="1">
    <citation type="submission" date="2020-06" db="EMBL/GenBank/DDBJ databases">
        <title>Transcriptomic and genomic resources for Thalictrum thalictroides and T. hernandezii: Facilitating candidate gene discovery in an emerging model plant lineage.</title>
        <authorList>
            <person name="Arias T."/>
            <person name="Riano-Pachon D.M."/>
            <person name="Di Stilio V.S."/>
        </authorList>
    </citation>
    <scope>NUCLEOTIDE SEQUENCE [LARGE SCALE GENOMIC DNA]</scope>
    <source>
        <strain evidence="2">cv. WT478/WT964</strain>
        <tissue evidence="1">Leaves</tissue>
    </source>
</reference>
<keyword evidence="2" id="KW-1185">Reference proteome</keyword>
<dbReference type="Proteomes" id="UP000554482">
    <property type="component" value="Unassembled WGS sequence"/>
</dbReference>
<dbReference type="SUPFAM" id="SSF56219">
    <property type="entry name" value="DNase I-like"/>
    <property type="match status" value="1"/>
</dbReference>
<dbReference type="Gene3D" id="3.60.10.10">
    <property type="entry name" value="Endonuclease/exonuclease/phosphatase"/>
    <property type="match status" value="1"/>
</dbReference>